<evidence type="ECO:0000256" key="5">
    <source>
        <dbReference type="RuleBase" id="RU361279"/>
    </source>
</evidence>
<dbReference type="GO" id="GO:0009396">
    <property type="term" value="P:folic acid-containing compound biosynthetic process"/>
    <property type="evidence" value="ECO:0007669"/>
    <property type="project" value="TreeGrafter"/>
</dbReference>
<dbReference type="RefSeq" id="WP_092748840.1">
    <property type="nucleotide sequence ID" value="NZ_FMYL01000008.1"/>
</dbReference>
<gene>
    <name evidence="6" type="ORF">SAMN05421733_10840</name>
</gene>
<comment type="catalytic activity">
    <reaction evidence="5">
        <text>(6S)-5-formyl-5,6,7,8-tetrahydrofolate + ATP = (6R)-5,10-methenyltetrahydrofolate + ADP + phosphate</text>
        <dbReference type="Rhea" id="RHEA:10488"/>
        <dbReference type="ChEBI" id="CHEBI:30616"/>
        <dbReference type="ChEBI" id="CHEBI:43474"/>
        <dbReference type="ChEBI" id="CHEBI:57455"/>
        <dbReference type="ChEBI" id="CHEBI:57457"/>
        <dbReference type="ChEBI" id="CHEBI:456216"/>
        <dbReference type="EC" id="6.3.3.2"/>
    </reaction>
</comment>
<organism evidence="6 7">
    <name type="scientific">Acinetobacter boissieri</name>
    <dbReference type="NCBI Taxonomy" id="1219383"/>
    <lineage>
        <taxon>Bacteria</taxon>
        <taxon>Pseudomonadati</taxon>
        <taxon>Pseudomonadota</taxon>
        <taxon>Gammaproteobacteria</taxon>
        <taxon>Moraxellales</taxon>
        <taxon>Moraxellaceae</taxon>
        <taxon>Acinetobacter</taxon>
    </lineage>
</organism>
<dbReference type="Pfam" id="PF01812">
    <property type="entry name" value="5-FTHF_cyc-lig"/>
    <property type="match status" value="1"/>
</dbReference>
<comment type="cofactor">
    <cofactor evidence="5">
        <name>Mg(2+)</name>
        <dbReference type="ChEBI" id="CHEBI:18420"/>
    </cofactor>
</comment>
<evidence type="ECO:0000256" key="2">
    <source>
        <dbReference type="ARBA" id="ARBA00022741"/>
    </source>
</evidence>
<dbReference type="InterPro" id="IPR024185">
    <property type="entry name" value="FTHF_cligase-like_sf"/>
</dbReference>
<dbReference type="GO" id="GO:0035999">
    <property type="term" value="P:tetrahydrofolate interconversion"/>
    <property type="evidence" value="ECO:0007669"/>
    <property type="project" value="TreeGrafter"/>
</dbReference>
<evidence type="ECO:0000256" key="1">
    <source>
        <dbReference type="ARBA" id="ARBA00010638"/>
    </source>
</evidence>
<dbReference type="Proteomes" id="UP000242501">
    <property type="component" value="Unassembled WGS sequence"/>
</dbReference>
<dbReference type="GO" id="GO:0030272">
    <property type="term" value="F:5-formyltetrahydrofolate cyclo-ligase activity"/>
    <property type="evidence" value="ECO:0007669"/>
    <property type="project" value="UniProtKB-EC"/>
</dbReference>
<keyword evidence="2 4" id="KW-0547">Nucleotide-binding</keyword>
<dbReference type="PIRSF" id="PIRSF006806">
    <property type="entry name" value="FTHF_cligase"/>
    <property type="match status" value="1"/>
</dbReference>
<evidence type="ECO:0000256" key="4">
    <source>
        <dbReference type="PIRSR" id="PIRSR006806-1"/>
    </source>
</evidence>
<dbReference type="EMBL" id="FMYL01000008">
    <property type="protein sequence ID" value="SDC03701.1"/>
    <property type="molecule type" value="Genomic_DNA"/>
</dbReference>
<sequence length="189" mass="22488">MQTVQRKLLRKQRKNISHKVQQYTEHHICIKIARSAIFKKSKHIGLYLHAFGEVRTHLLIMQCFKHKKFVYLPQVCNMNQQLHWVKVTPQQYLQKRFYRHRLGMYEPRQRGRSIHILDLVITPLLACDSVGTRVGMGGGFYDRTLVSAPYRPYRLGIAHTFQYITNPIFKQIWDQPIHALFTATKAYYF</sequence>
<reference evidence="7" key="1">
    <citation type="submission" date="2016-09" db="EMBL/GenBank/DDBJ databases">
        <authorList>
            <person name="Varghese N."/>
            <person name="Submissions S."/>
        </authorList>
    </citation>
    <scope>NUCLEOTIDE SEQUENCE [LARGE SCALE GENOMIC DNA]</scope>
    <source>
        <strain evidence="7">ANC 4422</strain>
    </source>
</reference>
<feature type="binding site" evidence="4">
    <location>
        <begin position="133"/>
        <end position="141"/>
    </location>
    <ligand>
        <name>ATP</name>
        <dbReference type="ChEBI" id="CHEBI:30616"/>
    </ligand>
</feature>
<keyword evidence="3 4" id="KW-0067">ATP-binding</keyword>
<keyword evidence="7" id="KW-1185">Reference proteome</keyword>
<dbReference type="OrthoDB" id="9801938at2"/>
<dbReference type="GO" id="GO:0005524">
    <property type="term" value="F:ATP binding"/>
    <property type="evidence" value="ECO:0007669"/>
    <property type="project" value="UniProtKB-KW"/>
</dbReference>
<comment type="similarity">
    <text evidence="1 5">Belongs to the 5-formyltetrahydrofolate cyclo-ligase family.</text>
</comment>
<dbReference type="STRING" id="1219383.SAMN05421733_10840"/>
<dbReference type="SUPFAM" id="SSF100950">
    <property type="entry name" value="NagB/RpiA/CoA transferase-like"/>
    <property type="match status" value="1"/>
</dbReference>
<dbReference type="InterPro" id="IPR002698">
    <property type="entry name" value="FTHF_cligase"/>
</dbReference>
<keyword evidence="5" id="KW-0460">Magnesium</keyword>
<evidence type="ECO:0000256" key="3">
    <source>
        <dbReference type="ARBA" id="ARBA00022840"/>
    </source>
</evidence>
<proteinExistence type="inferred from homology"/>
<protein>
    <recommendedName>
        <fullName evidence="5">5-formyltetrahydrofolate cyclo-ligase</fullName>
        <ecNumber evidence="5">6.3.3.2</ecNumber>
    </recommendedName>
</protein>
<dbReference type="Gene3D" id="3.40.50.10420">
    <property type="entry name" value="NagB/RpiA/CoA transferase-like"/>
    <property type="match status" value="1"/>
</dbReference>
<name>A0A1G6IB50_9GAMM</name>
<dbReference type="NCBIfam" id="TIGR02727">
    <property type="entry name" value="MTHFS_bact"/>
    <property type="match status" value="1"/>
</dbReference>
<evidence type="ECO:0000313" key="7">
    <source>
        <dbReference type="Proteomes" id="UP000242501"/>
    </source>
</evidence>
<keyword evidence="6" id="KW-0436">Ligase</keyword>
<feature type="binding site" evidence="4">
    <location>
        <position position="53"/>
    </location>
    <ligand>
        <name>substrate</name>
    </ligand>
</feature>
<feature type="binding site" evidence="4">
    <location>
        <position position="48"/>
    </location>
    <ligand>
        <name>substrate</name>
    </ligand>
</feature>
<dbReference type="InterPro" id="IPR037171">
    <property type="entry name" value="NagB/RpiA_transferase-like"/>
</dbReference>
<keyword evidence="5" id="KW-0479">Metal-binding</keyword>
<accession>A0A1G6IB50</accession>
<dbReference type="EC" id="6.3.3.2" evidence="5"/>
<dbReference type="AlphaFoldDB" id="A0A1G6IB50"/>
<dbReference type="PANTHER" id="PTHR23407:SF1">
    <property type="entry name" value="5-FORMYLTETRAHYDROFOLATE CYCLO-LIGASE"/>
    <property type="match status" value="1"/>
</dbReference>
<evidence type="ECO:0000313" key="6">
    <source>
        <dbReference type="EMBL" id="SDC03701.1"/>
    </source>
</evidence>
<dbReference type="PANTHER" id="PTHR23407">
    <property type="entry name" value="ATPASE INHIBITOR/5-FORMYLTETRAHYDROFOLATE CYCLO-LIGASE"/>
    <property type="match status" value="1"/>
</dbReference>
<dbReference type="GO" id="GO:0046872">
    <property type="term" value="F:metal ion binding"/>
    <property type="evidence" value="ECO:0007669"/>
    <property type="project" value="UniProtKB-KW"/>
</dbReference>